<dbReference type="eggNOG" id="ENOG502SX4H">
    <property type="taxonomic scope" value="Eukaryota"/>
</dbReference>
<dbReference type="STRING" id="5875.Q4MZJ4"/>
<organism evidence="1 2">
    <name type="scientific">Theileria parva</name>
    <name type="common">East coast fever infection agent</name>
    <dbReference type="NCBI Taxonomy" id="5875"/>
    <lineage>
        <taxon>Eukaryota</taxon>
        <taxon>Sar</taxon>
        <taxon>Alveolata</taxon>
        <taxon>Apicomplexa</taxon>
        <taxon>Aconoidasida</taxon>
        <taxon>Piroplasmida</taxon>
        <taxon>Theileriidae</taxon>
        <taxon>Theileria</taxon>
    </lineage>
</organism>
<protein>
    <submittedName>
        <fullName evidence="1">Uncharacterized protein</fullName>
    </submittedName>
</protein>
<dbReference type="GeneID" id="3499908"/>
<dbReference type="FunCoup" id="Q4MZJ4">
    <property type="interactions" value="4"/>
</dbReference>
<comment type="caution">
    <text evidence="1">The sequence shown here is derived from an EMBL/GenBank/DDBJ whole genome shotgun (WGS) entry which is preliminary data.</text>
</comment>
<gene>
    <name evidence="1" type="ordered locus">TP03_0522</name>
</gene>
<dbReference type="Proteomes" id="UP000001949">
    <property type="component" value="Unassembled WGS sequence"/>
</dbReference>
<dbReference type="KEGG" id="tpv:TP03_0522"/>
<dbReference type="AlphaFoldDB" id="Q4MZJ4"/>
<sequence>MAIQVISKNYSILRLFNKVKFGRFNSTRNFATFNFIDDKKTAEETVYFKKQEEAILARMLEKDPSLDPRYSAPSHELELYNDLALALSKFGLTDPPLALMEEVVLVFKNNGYSKK</sequence>
<dbReference type="VEuPathDB" id="PiroplasmaDB:TpMuguga_03g00522"/>
<proteinExistence type="predicted"/>
<accession>Q4MZJ4</accession>
<evidence type="ECO:0000313" key="2">
    <source>
        <dbReference type="Proteomes" id="UP000001949"/>
    </source>
</evidence>
<evidence type="ECO:0000313" key="1">
    <source>
        <dbReference type="EMBL" id="EAN31267.1"/>
    </source>
</evidence>
<dbReference type="RefSeq" id="XP_763550.1">
    <property type="nucleotide sequence ID" value="XM_758457.1"/>
</dbReference>
<dbReference type="OMA" id="TIKIKYM"/>
<dbReference type="InParanoid" id="Q4MZJ4"/>
<dbReference type="EMBL" id="AAGK01000005">
    <property type="protein sequence ID" value="EAN31267.1"/>
    <property type="molecule type" value="Genomic_DNA"/>
</dbReference>
<reference evidence="1 2" key="1">
    <citation type="journal article" date="2005" name="Science">
        <title>Genome sequence of Theileria parva, a bovine pathogen that transforms lymphocytes.</title>
        <authorList>
            <person name="Gardner M.J."/>
            <person name="Bishop R."/>
            <person name="Shah T."/>
            <person name="de Villiers E.P."/>
            <person name="Carlton J.M."/>
            <person name="Hall N."/>
            <person name="Ren Q."/>
            <person name="Paulsen I.T."/>
            <person name="Pain A."/>
            <person name="Berriman M."/>
            <person name="Wilson R.J.M."/>
            <person name="Sato S."/>
            <person name="Ralph S.A."/>
            <person name="Mann D.J."/>
            <person name="Xiong Z."/>
            <person name="Shallom S.J."/>
            <person name="Weidman J."/>
            <person name="Jiang L."/>
            <person name="Lynn J."/>
            <person name="Weaver B."/>
            <person name="Shoaibi A."/>
            <person name="Domingo A.R."/>
            <person name="Wasawo D."/>
            <person name="Crabtree J."/>
            <person name="Wortman J.R."/>
            <person name="Haas B."/>
            <person name="Angiuoli S.V."/>
            <person name="Creasy T.H."/>
            <person name="Lu C."/>
            <person name="Suh B."/>
            <person name="Silva J.C."/>
            <person name="Utterback T.R."/>
            <person name="Feldblyum T.V."/>
            <person name="Pertea M."/>
            <person name="Allen J."/>
            <person name="Nierman W.C."/>
            <person name="Taracha E.L.N."/>
            <person name="Salzberg S.L."/>
            <person name="White O.R."/>
            <person name="Fitzhugh H.A."/>
            <person name="Morzaria S."/>
            <person name="Venter J.C."/>
            <person name="Fraser C.M."/>
            <person name="Nene V."/>
        </authorList>
    </citation>
    <scope>NUCLEOTIDE SEQUENCE [LARGE SCALE GENOMIC DNA]</scope>
    <source>
        <strain evidence="1 2">Muguga</strain>
    </source>
</reference>
<name>Q4MZJ4_THEPA</name>
<keyword evidence="2" id="KW-1185">Reference proteome</keyword>